<evidence type="ECO:0000313" key="2">
    <source>
        <dbReference type="Proteomes" id="UP000002484"/>
    </source>
</evidence>
<evidence type="ECO:0008006" key="3">
    <source>
        <dbReference type="Google" id="ProtNLM"/>
    </source>
</evidence>
<dbReference type="RefSeq" id="WP_013422552.1">
    <property type="nucleotide sequence ID" value="NC_014666.1"/>
</dbReference>
<dbReference type="EMBL" id="CP002299">
    <property type="protein sequence ID" value="ADP79432.1"/>
    <property type="molecule type" value="Genomic_DNA"/>
</dbReference>
<dbReference type="Proteomes" id="UP000002484">
    <property type="component" value="Chromosome"/>
</dbReference>
<dbReference type="AlphaFoldDB" id="E3J4Y1"/>
<organism evidence="1 2">
    <name type="scientific">Pseudofrankia inefficax (strain DSM 45817 / CECT 9037 / DDB 130130 / EuI1c)</name>
    <name type="common">Frankia inefficax</name>
    <dbReference type="NCBI Taxonomy" id="298654"/>
    <lineage>
        <taxon>Bacteria</taxon>
        <taxon>Bacillati</taxon>
        <taxon>Actinomycetota</taxon>
        <taxon>Actinomycetes</taxon>
        <taxon>Frankiales</taxon>
        <taxon>Frankiaceae</taxon>
        <taxon>Pseudofrankia</taxon>
    </lineage>
</organism>
<dbReference type="HOGENOM" id="CLU_378896_0_0_11"/>
<protein>
    <recommendedName>
        <fullName evidence="3">NACHT domain-containing protein</fullName>
    </recommendedName>
</protein>
<dbReference type="KEGG" id="fri:FraEuI1c_1365"/>
<gene>
    <name evidence="1" type="ordered locus">FraEuI1c_1365</name>
</gene>
<sequence>MGHLLLHSAEVLPLVGLSVAGLLNGVYQALLWLRRRAVTRGDRRRLGEREYALWRRLAEQSGQPVGKESLTAAIRRTRQDLAAAMVEGLSKEIRARLDRPASGAVGFACRELLESPDLLLETAFVSQDATITVPAQGPLPPTAPPDRKGFLVVGRPGTGKSVLCRGLESAWLADADPTRWLVTLDAVDFIAGAYPPPSRVGGREWLVDILQRRVLGSSLSVFERRVLDDALDSALTLVIDGLDEIVGLLGAADADRFLSSWAFSQAEVVTVRSSYYESVLRGSTSVVRRLHTVFSRAPDESWILRYIDVLSNRLLGSADAAAHAQTVKELWTREPAIRALASNPLLLTMLVWTHGYEGADGSIDRSSVYRQFVRQSLEREVRDGRNAVPSEVLISVLCELAWLRFRGSAGLAGRGTLQLAAALAGVPEAGRREVVDALETCPLLTLRARPAALDGEYDAGFYHKSFEEYFVARWVEDWIQGTTERGSDFFEQIDGPEVAFFVKESVYRLSRNPPLRRFAAQRLKGLLEKALADRGQSTDERSARISSFAAGRIAYYLGAIGDEPSRAWLERLVSEQTDFWVRRSGAIGLAFGGAPACVNAFIDEMRVGMESGNLAMARKNIAVELGFYGDQELDPLDPSADRGGESCRRLVSRTIAELGMDVEAANWRMILFDLNYLSRHREASASSFVAEIRPHRDELTRALRTLRADPRKACHPEISELEESLLAIGVG</sequence>
<reference evidence="1 2" key="1">
    <citation type="submission" date="2010-10" db="EMBL/GenBank/DDBJ databases">
        <title>Complete sequence of Frankia sp. EuI1c.</title>
        <authorList>
            <consortium name="US DOE Joint Genome Institute"/>
            <person name="Lucas S."/>
            <person name="Copeland A."/>
            <person name="Lapidus A."/>
            <person name="Cheng J.-F."/>
            <person name="Bruce D."/>
            <person name="Goodwin L."/>
            <person name="Pitluck S."/>
            <person name="Chertkov O."/>
            <person name="Detter J.C."/>
            <person name="Han C."/>
            <person name="Tapia R."/>
            <person name="Land M."/>
            <person name="Hauser L."/>
            <person name="Jeffries C."/>
            <person name="Kyrpides N."/>
            <person name="Ivanova N."/>
            <person name="Mikhailova N."/>
            <person name="Beauchemin N."/>
            <person name="Sen A."/>
            <person name="Sur S.A."/>
            <person name="Gtari M."/>
            <person name="Wall L."/>
            <person name="Tisa L."/>
            <person name="Woyke T."/>
        </authorList>
    </citation>
    <scope>NUCLEOTIDE SEQUENCE [LARGE SCALE GENOMIC DNA]</scope>
    <source>
        <strain evidence="2">DSM 45817 / CECT 9037 / EuI1c</strain>
    </source>
</reference>
<dbReference type="STRING" id="298654.FraEuI1c_1365"/>
<name>E3J4Y1_PSEI1</name>
<dbReference type="InParanoid" id="E3J4Y1"/>
<accession>E3J4Y1</accession>
<keyword evidence="2" id="KW-1185">Reference proteome</keyword>
<dbReference type="InterPro" id="IPR027417">
    <property type="entry name" value="P-loop_NTPase"/>
</dbReference>
<evidence type="ECO:0000313" key="1">
    <source>
        <dbReference type="EMBL" id="ADP79432.1"/>
    </source>
</evidence>
<dbReference type="OrthoDB" id="3203858at2"/>
<dbReference type="SUPFAM" id="SSF52540">
    <property type="entry name" value="P-loop containing nucleoside triphosphate hydrolases"/>
    <property type="match status" value="1"/>
</dbReference>
<proteinExistence type="predicted"/>